<dbReference type="SUPFAM" id="SSF51735">
    <property type="entry name" value="NAD(P)-binding Rossmann-fold domains"/>
    <property type="match status" value="1"/>
</dbReference>
<sequence length="299" mass="32767">MNLLITGGTGFIGSQLIENLKAEGHSITVLSRSESKEKDGVRYVQWLHNNAKPEEELTPPDAVVNLAGVSINEGNWSEEHQKKIYESRMEATDELLRILEVLNGKPDVFVNASAIGIYPTSETHVYTENSPEIAHDFLGETVHEWEKKASKMKEFGTRVVYTRFGTVFGKGGGALPLIALPYKLFAGGPIGSGQQWISWVHVEDVARAISFVISTPSLEGPVNVTAPAPVRMSDLGKAIGSVTHRPHWLPVPGIAMKLALGKKSKLVLEGQHVLPEKLIESEFTFKYPAIRPALANILE</sequence>
<dbReference type="Gene3D" id="3.40.50.720">
    <property type="entry name" value="NAD(P)-binding Rossmann-like Domain"/>
    <property type="match status" value="1"/>
</dbReference>
<dbReference type="EMBL" id="JACSQY010000006">
    <property type="protein sequence ID" value="MBD7908637.1"/>
    <property type="molecule type" value="Genomic_DNA"/>
</dbReference>
<evidence type="ECO:0000256" key="1">
    <source>
        <dbReference type="ARBA" id="ARBA00009353"/>
    </source>
</evidence>
<dbReference type="InterPro" id="IPR010099">
    <property type="entry name" value="SDR39U1"/>
</dbReference>
<name>A0ABR8PKD4_9BACL</name>
<protein>
    <submittedName>
        <fullName evidence="4">TIGR01777 family protein</fullName>
    </submittedName>
</protein>
<dbReference type="RefSeq" id="WP_191689963.1">
    <property type="nucleotide sequence ID" value="NZ_JACSQY010000006.1"/>
</dbReference>
<organism evidence="4 5">
    <name type="scientific">Sporosarcina gallistercoris</name>
    <dbReference type="NCBI Taxonomy" id="2762245"/>
    <lineage>
        <taxon>Bacteria</taxon>
        <taxon>Bacillati</taxon>
        <taxon>Bacillota</taxon>
        <taxon>Bacilli</taxon>
        <taxon>Bacillales</taxon>
        <taxon>Caryophanaceae</taxon>
        <taxon>Sporosarcina</taxon>
    </lineage>
</organism>
<dbReference type="InterPro" id="IPR001509">
    <property type="entry name" value="Epimerase_deHydtase"/>
</dbReference>
<proteinExistence type="inferred from homology"/>
<comment type="similarity">
    <text evidence="1">Belongs to the NAD(P)-dependent epimerase/dehydratase family. SDR39U1 subfamily.</text>
</comment>
<evidence type="ECO:0000313" key="4">
    <source>
        <dbReference type="EMBL" id="MBD7908637.1"/>
    </source>
</evidence>
<dbReference type="InterPro" id="IPR036291">
    <property type="entry name" value="NAD(P)-bd_dom_sf"/>
</dbReference>
<dbReference type="PANTHER" id="PTHR11092:SF0">
    <property type="entry name" value="EPIMERASE FAMILY PROTEIN SDR39U1"/>
    <property type="match status" value="1"/>
</dbReference>
<comment type="caution">
    <text evidence="4">The sequence shown here is derived from an EMBL/GenBank/DDBJ whole genome shotgun (WGS) entry which is preliminary data.</text>
</comment>
<dbReference type="Pfam" id="PF08338">
    <property type="entry name" value="DUF1731"/>
    <property type="match status" value="1"/>
</dbReference>
<dbReference type="NCBIfam" id="TIGR01777">
    <property type="entry name" value="yfcH"/>
    <property type="match status" value="1"/>
</dbReference>
<dbReference type="Proteomes" id="UP000659496">
    <property type="component" value="Unassembled WGS sequence"/>
</dbReference>
<feature type="domain" description="DUF1731" evidence="3">
    <location>
        <begin position="251"/>
        <end position="297"/>
    </location>
</feature>
<evidence type="ECO:0000259" key="3">
    <source>
        <dbReference type="Pfam" id="PF08338"/>
    </source>
</evidence>
<dbReference type="PANTHER" id="PTHR11092">
    <property type="entry name" value="SUGAR NUCLEOTIDE EPIMERASE RELATED"/>
    <property type="match status" value="1"/>
</dbReference>
<dbReference type="CDD" id="cd05242">
    <property type="entry name" value="SDR_a8"/>
    <property type="match status" value="1"/>
</dbReference>
<reference evidence="4 5" key="1">
    <citation type="submission" date="2020-08" db="EMBL/GenBank/DDBJ databases">
        <title>A Genomic Blueprint of the Chicken Gut Microbiome.</title>
        <authorList>
            <person name="Gilroy R."/>
            <person name="Ravi A."/>
            <person name="Getino M."/>
            <person name="Pursley I."/>
            <person name="Horton D.L."/>
            <person name="Alikhan N.-F."/>
            <person name="Baker D."/>
            <person name="Gharbi K."/>
            <person name="Hall N."/>
            <person name="Watson M."/>
            <person name="Adriaenssens E.M."/>
            <person name="Foster-Nyarko E."/>
            <person name="Jarju S."/>
            <person name="Secka A."/>
            <person name="Antonio M."/>
            <person name="Oren A."/>
            <person name="Chaudhuri R."/>
            <person name="La Ragione R.M."/>
            <person name="Hildebrand F."/>
            <person name="Pallen M.J."/>
        </authorList>
    </citation>
    <scope>NUCLEOTIDE SEQUENCE [LARGE SCALE GENOMIC DNA]</scope>
    <source>
        <strain evidence="4 5">Sa3CUA8</strain>
    </source>
</reference>
<feature type="domain" description="NAD-dependent epimerase/dehydratase" evidence="2">
    <location>
        <begin position="4"/>
        <end position="217"/>
    </location>
</feature>
<evidence type="ECO:0000313" key="5">
    <source>
        <dbReference type="Proteomes" id="UP000659496"/>
    </source>
</evidence>
<accession>A0ABR8PKD4</accession>
<keyword evidence="5" id="KW-1185">Reference proteome</keyword>
<dbReference type="Pfam" id="PF01370">
    <property type="entry name" value="Epimerase"/>
    <property type="match status" value="1"/>
</dbReference>
<dbReference type="InterPro" id="IPR013549">
    <property type="entry name" value="DUF1731"/>
</dbReference>
<gene>
    <name evidence="4" type="ORF">H9659_09880</name>
</gene>
<evidence type="ECO:0000259" key="2">
    <source>
        <dbReference type="Pfam" id="PF01370"/>
    </source>
</evidence>